<dbReference type="Proteomes" id="UP000309676">
    <property type="component" value="Unassembled WGS sequence"/>
</dbReference>
<dbReference type="PANTHER" id="PTHR43649">
    <property type="entry name" value="ARABINOSE-BINDING PROTEIN-RELATED"/>
    <property type="match status" value="1"/>
</dbReference>
<dbReference type="InterPro" id="IPR022627">
    <property type="entry name" value="DUF3502"/>
</dbReference>
<evidence type="ECO:0000313" key="4">
    <source>
        <dbReference type="Proteomes" id="UP000309676"/>
    </source>
</evidence>
<dbReference type="OrthoDB" id="4349943at2"/>
<feature type="signal peptide" evidence="1">
    <location>
        <begin position="1"/>
        <end position="21"/>
    </location>
</feature>
<feature type="domain" description="DUF3502" evidence="2">
    <location>
        <begin position="450"/>
        <end position="515"/>
    </location>
</feature>
<dbReference type="PANTHER" id="PTHR43649:SF12">
    <property type="entry name" value="DIACETYLCHITOBIOSE BINDING PROTEIN DASA"/>
    <property type="match status" value="1"/>
</dbReference>
<protein>
    <submittedName>
        <fullName evidence="3">Extracellular solute-binding protein</fullName>
    </submittedName>
</protein>
<comment type="caution">
    <text evidence="3">The sequence shown here is derived from an EMBL/GenBank/DDBJ whole genome shotgun (WGS) entry which is preliminary data.</text>
</comment>
<evidence type="ECO:0000259" key="2">
    <source>
        <dbReference type="Pfam" id="PF12010"/>
    </source>
</evidence>
<gene>
    <name evidence="3" type="ORF">FE782_25480</name>
</gene>
<proteinExistence type="predicted"/>
<accession>A0A5R9G7R1</accession>
<dbReference type="InterPro" id="IPR050490">
    <property type="entry name" value="Bact_solute-bd_prot1"/>
</dbReference>
<reference evidence="3 4" key="1">
    <citation type="submission" date="2019-05" db="EMBL/GenBank/DDBJ databases">
        <authorList>
            <person name="Narsing Rao M.P."/>
            <person name="Li W.J."/>
        </authorList>
    </citation>
    <scope>NUCLEOTIDE SEQUENCE [LARGE SCALE GENOMIC DNA]</scope>
    <source>
        <strain evidence="3 4">SYSU_K30003</strain>
    </source>
</reference>
<evidence type="ECO:0000256" key="1">
    <source>
        <dbReference type="SAM" id="SignalP"/>
    </source>
</evidence>
<evidence type="ECO:0000313" key="3">
    <source>
        <dbReference type="EMBL" id="TLS49468.1"/>
    </source>
</evidence>
<keyword evidence="1" id="KW-0732">Signal</keyword>
<dbReference type="AlphaFoldDB" id="A0A5R9G7R1"/>
<dbReference type="Pfam" id="PF01547">
    <property type="entry name" value="SBP_bac_1"/>
    <property type="match status" value="1"/>
</dbReference>
<feature type="chain" id="PRO_5024351525" evidence="1">
    <location>
        <begin position="22"/>
        <end position="517"/>
    </location>
</feature>
<name>A0A5R9G7R1_9BACL</name>
<dbReference type="InterPro" id="IPR006059">
    <property type="entry name" value="SBP"/>
</dbReference>
<sequence length="517" mass="58021">MRGGVGVARRQSLLAKGAAWAALSVLLTAGCANESGPAPVRGVSPATSATPTTLSIMVPGDRSPDFDLVMEEAERRMAEEGLHLDIRMEFVPWNDFGTRSEVALASGEEIDLIFDAPWLHLNEMIASGYYEPLDVMLEQYGETIVAKRPRQMWDANRSAGRVMAIPLGVSHVMSHSYFVRKDIRESLGVPPIRTYEELLRFAYLVKEKAPEVVPLIAGGTRSQQLYSQAAFRHYFDDTDIRPTQALDSSLMLYYRHNDGKVHNAFKEPDSPVRQWVEEARRLYVDGIMHKDVLGIKDFQEPGASGAVAIFPTGSFHVGELAQEKLRETVPDGELESVTFFDDTPGANVSDFGQWNFIAVPVVSKHKEEAVRFLNWANEKRNYDLLAYGLQGMHWEPLGGNKFKLLNTGYNQPAFVWIWNPTDDRLLADDARTEELTRFIRDADNFTPDVLTGFEFDGSSVQAELDRYNRIEAEYYTPLFNGVIDPASAWAAFEAEAGPALEAIERELQRQADAFMRK</sequence>
<organism evidence="3 4">
    <name type="scientific">Paenibacillus antri</name>
    <dbReference type="NCBI Taxonomy" id="2582848"/>
    <lineage>
        <taxon>Bacteria</taxon>
        <taxon>Bacillati</taxon>
        <taxon>Bacillota</taxon>
        <taxon>Bacilli</taxon>
        <taxon>Bacillales</taxon>
        <taxon>Paenibacillaceae</taxon>
        <taxon>Paenibacillus</taxon>
    </lineage>
</organism>
<dbReference type="SUPFAM" id="SSF53850">
    <property type="entry name" value="Periplasmic binding protein-like II"/>
    <property type="match status" value="1"/>
</dbReference>
<keyword evidence="4" id="KW-1185">Reference proteome</keyword>
<dbReference type="Gene3D" id="3.40.190.10">
    <property type="entry name" value="Periplasmic binding protein-like II"/>
    <property type="match status" value="1"/>
</dbReference>
<dbReference type="EMBL" id="VCIW01000021">
    <property type="protein sequence ID" value="TLS49468.1"/>
    <property type="molecule type" value="Genomic_DNA"/>
</dbReference>
<dbReference type="PROSITE" id="PS51257">
    <property type="entry name" value="PROKAR_LIPOPROTEIN"/>
    <property type="match status" value="1"/>
</dbReference>
<dbReference type="Pfam" id="PF12010">
    <property type="entry name" value="DUF3502"/>
    <property type="match status" value="1"/>
</dbReference>